<dbReference type="SUPFAM" id="SSF82771">
    <property type="entry name" value="GIY-YIG endonuclease"/>
    <property type="match status" value="1"/>
</dbReference>
<dbReference type="Pfam" id="PF07460">
    <property type="entry name" value="NUMOD3"/>
    <property type="match status" value="1"/>
</dbReference>
<feature type="domain" description="GIY-YIG" evidence="6">
    <location>
        <begin position="59"/>
        <end position="139"/>
    </location>
</feature>
<accession>A0A8K1I5K9</accession>
<dbReference type="Pfam" id="PF01541">
    <property type="entry name" value="GIY-YIG"/>
    <property type="match status" value="1"/>
</dbReference>
<feature type="compositionally biased region" description="Basic and acidic residues" evidence="5">
    <location>
        <begin position="179"/>
        <end position="215"/>
    </location>
</feature>
<dbReference type="InterPro" id="IPR035901">
    <property type="entry name" value="GIY-YIG_endonuc_sf"/>
</dbReference>
<keyword evidence="7" id="KW-0496">Mitochondrion</keyword>
<dbReference type="SMART" id="SM00465">
    <property type="entry name" value="GIYc"/>
    <property type="match status" value="1"/>
</dbReference>
<feature type="region of interest" description="Disordered" evidence="5">
    <location>
        <begin position="176"/>
        <end position="215"/>
    </location>
</feature>
<evidence type="ECO:0000256" key="2">
    <source>
        <dbReference type="ARBA" id="ARBA00022722"/>
    </source>
</evidence>
<dbReference type="GeneID" id="68665140"/>
<evidence type="ECO:0000256" key="4">
    <source>
        <dbReference type="ARBA" id="ARBA00022801"/>
    </source>
</evidence>
<dbReference type="RefSeq" id="YP_010218561.1">
    <property type="nucleotide sequence ID" value="NC_058917.1"/>
</dbReference>
<dbReference type="InterPro" id="IPR010896">
    <property type="entry name" value="NUMOD1"/>
</dbReference>
<organism evidence="7">
    <name type="scientific">Morchella brunnea</name>
    <dbReference type="NCBI Taxonomy" id="1174671"/>
    <lineage>
        <taxon>Eukaryota</taxon>
        <taxon>Fungi</taxon>
        <taxon>Dikarya</taxon>
        <taxon>Ascomycota</taxon>
        <taxon>Pezizomycotina</taxon>
        <taxon>Pezizomycetes</taxon>
        <taxon>Pezizales</taxon>
        <taxon>Morchellaceae</taxon>
        <taxon>Morchella</taxon>
    </lineage>
</organism>
<dbReference type="SMART" id="SM00497">
    <property type="entry name" value="IENR1"/>
    <property type="match status" value="1"/>
</dbReference>
<dbReference type="PROSITE" id="PS50164">
    <property type="entry name" value="GIY_YIG"/>
    <property type="match status" value="1"/>
</dbReference>
<evidence type="ECO:0000256" key="1">
    <source>
        <dbReference type="ARBA" id="ARBA00010045"/>
    </source>
</evidence>
<evidence type="ECO:0000256" key="3">
    <source>
        <dbReference type="ARBA" id="ARBA00022759"/>
    </source>
</evidence>
<keyword evidence="4" id="KW-0378">Hydrolase</keyword>
<comment type="similarity">
    <text evidence="1">To endonucleases of group I introns of fungi and phage.</text>
</comment>
<dbReference type="EMBL" id="MW538937">
    <property type="protein sequence ID" value="UBU98480.1"/>
    <property type="molecule type" value="Genomic_DNA"/>
</dbReference>
<reference evidence="7" key="1">
    <citation type="submission" date="2021-01" db="EMBL/GenBank/DDBJ databases">
        <authorList>
            <person name="Sun H.-H."/>
            <person name="Zhang S."/>
            <person name="Zhang Y.-J."/>
        </authorList>
    </citation>
    <scope>NUCLEOTIDE SEQUENCE</scope>
    <source>
        <strain evidence="7">CMM1</strain>
    </source>
</reference>
<dbReference type="GO" id="GO:0016787">
    <property type="term" value="F:hydrolase activity"/>
    <property type="evidence" value="ECO:0007669"/>
    <property type="project" value="UniProtKB-KW"/>
</dbReference>
<dbReference type="Gene3D" id="3.40.1440.10">
    <property type="entry name" value="GIY-YIG endonuclease"/>
    <property type="match status" value="1"/>
</dbReference>
<dbReference type="CDD" id="cd10445">
    <property type="entry name" value="GIY-YIG_bI1_like"/>
    <property type="match status" value="1"/>
</dbReference>
<dbReference type="SUPFAM" id="SSF64496">
    <property type="entry name" value="DNA-binding domain of intron-encoded endonucleases"/>
    <property type="match status" value="1"/>
</dbReference>
<dbReference type="InterPro" id="IPR000305">
    <property type="entry name" value="GIY-YIG_endonuc"/>
</dbReference>
<dbReference type="InterPro" id="IPR006350">
    <property type="entry name" value="Intron_endoG1"/>
</dbReference>
<dbReference type="Pfam" id="PF07453">
    <property type="entry name" value="NUMOD1"/>
    <property type="match status" value="1"/>
</dbReference>
<evidence type="ECO:0000259" key="6">
    <source>
        <dbReference type="PROSITE" id="PS50164"/>
    </source>
</evidence>
<dbReference type="InterPro" id="IPR003647">
    <property type="entry name" value="Intron_nuc_1_rpt"/>
</dbReference>
<geneLocation type="mitochondrion" evidence="7"/>
<dbReference type="GO" id="GO:0003677">
    <property type="term" value="F:DNA binding"/>
    <property type="evidence" value="ECO:0007669"/>
    <property type="project" value="InterPro"/>
</dbReference>
<protein>
    <submittedName>
        <fullName evidence="7">GIY-YIG endonuclease</fullName>
    </submittedName>
</protein>
<dbReference type="AlphaFoldDB" id="A0A8K1I5K9"/>
<dbReference type="InterPro" id="IPR003611">
    <property type="entry name" value="NUMOD3"/>
</dbReference>
<keyword evidence="3 7" id="KW-0255">Endonuclease</keyword>
<name>A0A8K1I5K9_9PEZI</name>
<dbReference type="GO" id="GO:0004519">
    <property type="term" value="F:endonuclease activity"/>
    <property type="evidence" value="ECO:0007669"/>
    <property type="project" value="UniProtKB-KW"/>
</dbReference>
<dbReference type="NCBIfam" id="TIGR01453">
    <property type="entry name" value="grpIintron_endo"/>
    <property type="match status" value="2"/>
</dbReference>
<evidence type="ECO:0000256" key="5">
    <source>
        <dbReference type="SAM" id="MobiDB-lite"/>
    </source>
</evidence>
<proteinExistence type="predicted"/>
<keyword evidence="2" id="KW-0540">Nuclease</keyword>
<dbReference type="SMART" id="SM00496">
    <property type="entry name" value="IENR2"/>
    <property type="match status" value="3"/>
</dbReference>
<gene>
    <name evidence="7" type="primary">orf292</name>
</gene>
<evidence type="ECO:0000313" key="7">
    <source>
        <dbReference type="EMBL" id="UBU98480.1"/>
    </source>
</evidence>
<sequence length="292" mass="33489">MYFIKITTMKTNNKNNNFISSCKLNSDDNRNINFIDMEPIVKYDDADVDKVKIFADNRNKSGVYRWINKKTGKTYVGSSMSLTRRFTTYYSIGYLLRETKKNSSYIYRALLKYGYSNFKLEILEYCEPEKCIEREQYYINLLKASGGARSAPPDAAPPEGGAAEYNLLQVAGSRLGQNHSEETKAKFSAWERSEETRAKMSESKKGEKNPIKTHSEEVRAKISASRRANPCGSSQPTCQKIEVLDLETNITTIYNSIQEAARALNIHNYSICQYFIKSQKKPYKGRYIFTKS</sequence>